<sequence>MNLKITGIHLEVTPSLREYIEAKLERITRHVDNVTSVAVTLSVEKLEQKAEVNVHLKGKDIHVEATSTDMYAALDALADKLDRQVLKHKEKITDHHSAERAPTPATDEA</sequence>
<dbReference type="SUPFAM" id="SSF69754">
    <property type="entry name" value="Ribosome binding protein Y (YfiA homologue)"/>
    <property type="match status" value="1"/>
</dbReference>
<dbReference type="NCBIfam" id="TIGR00741">
    <property type="entry name" value="yfiA"/>
    <property type="match status" value="1"/>
</dbReference>
<reference evidence="7 8" key="1">
    <citation type="submission" date="2018-05" db="EMBL/GenBank/DDBJ databases">
        <title>Genomic Encyclopedia of Type Strains, Phase IV (KMG-IV): sequencing the most valuable type-strain genomes for metagenomic binning, comparative biology and taxonomic classification.</title>
        <authorList>
            <person name="Goeker M."/>
        </authorList>
    </citation>
    <scope>NUCLEOTIDE SEQUENCE [LARGE SCALE GENOMIC DNA]</scope>
    <source>
        <strain evidence="7 8">DSM 29661</strain>
    </source>
</reference>
<keyword evidence="8" id="KW-1185">Reference proteome</keyword>
<dbReference type="GO" id="GO:0045900">
    <property type="term" value="P:negative regulation of translational elongation"/>
    <property type="evidence" value="ECO:0007669"/>
    <property type="project" value="TreeGrafter"/>
</dbReference>
<dbReference type="GO" id="GO:0043024">
    <property type="term" value="F:ribosomal small subunit binding"/>
    <property type="evidence" value="ECO:0007669"/>
    <property type="project" value="TreeGrafter"/>
</dbReference>
<dbReference type="FunFam" id="3.30.160.100:FF:000001">
    <property type="entry name" value="Ribosome hibernation promoting factor"/>
    <property type="match status" value="1"/>
</dbReference>
<organism evidence="7 8">
    <name type="scientific">Rivihabitans pingtungensis</name>
    <dbReference type="NCBI Taxonomy" id="1054498"/>
    <lineage>
        <taxon>Bacteria</taxon>
        <taxon>Pseudomonadati</taxon>
        <taxon>Pseudomonadota</taxon>
        <taxon>Betaproteobacteria</taxon>
        <taxon>Neisseriales</taxon>
        <taxon>Aquaspirillaceae</taxon>
        <taxon>Rivihabitans</taxon>
    </lineage>
</organism>
<comment type="similarity">
    <text evidence="2">Belongs to the HPF/YfiA ribosome-associated protein family. Short HPF subfamily.</text>
</comment>
<dbReference type="OrthoDB" id="9795980at2"/>
<dbReference type="Gene3D" id="3.30.160.100">
    <property type="entry name" value="Ribosome hibernation promotion factor-like"/>
    <property type="match status" value="1"/>
</dbReference>
<dbReference type="Pfam" id="PF02482">
    <property type="entry name" value="Ribosomal_S30AE"/>
    <property type="match status" value="1"/>
</dbReference>
<evidence type="ECO:0000256" key="5">
    <source>
        <dbReference type="ARBA" id="ARBA00041319"/>
    </source>
</evidence>
<feature type="region of interest" description="Disordered" evidence="6">
    <location>
        <begin position="88"/>
        <end position="109"/>
    </location>
</feature>
<evidence type="ECO:0000256" key="6">
    <source>
        <dbReference type="SAM" id="MobiDB-lite"/>
    </source>
</evidence>
<dbReference type="GO" id="GO:0022627">
    <property type="term" value="C:cytosolic small ribosomal subunit"/>
    <property type="evidence" value="ECO:0007669"/>
    <property type="project" value="TreeGrafter"/>
</dbReference>
<dbReference type="AlphaFoldDB" id="A0A318KM63"/>
<protein>
    <recommendedName>
        <fullName evidence="4">Ribosome hibernation promoting factor</fullName>
    </recommendedName>
    <alternativeName>
        <fullName evidence="5">Hibernation factor HPF</fullName>
    </alternativeName>
</protein>
<dbReference type="InterPro" id="IPR036567">
    <property type="entry name" value="RHF-like"/>
</dbReference>
<feature type="compositionally biased region" description="Basic and acidic residues" evidence="6">
    <location>
        <begin position="88"/>
        <end position="99"/>
    </location>
</feature>
<proteinExistence type="inferred from homology"/>
<gene>
    <name evidence="7" type="ORF">DFR34_10995</name>
</gene>
<keyword evidence="7" id="KW-0689">Ribosomal protein</keyword>
<dbReference type="PANTHER" id="PTHR33231">
    <property type="entry name" value="30S RIBOSOMAL PROTEIN"/>
    <property type="match status" value="1"/>
</dbReference>
<dbReference type="CDD" id="cd00552">
    <property type="entry name" value="RaiA"/>
    <property type="match status" value="1"/>
</dbReference>
<dbReference type="Proteomes" id="UP000247555">
    <property type="component" value="Unassembled WGS sequence"/>
</dbReference>
<dbReference type="RefSeq" id="WP_110390787.1">
    <property type="nucleotide sequence ID" value="NZ_JAKLKZ010000006.1"/>
</dbReference>
<name>A0A318KM63_9NEIS</name>
<keyword evidence="7" id="KW-0687">Ribonucleoprotein</keyword>
<dbReference type="PANTHER" id="PTHR33231:SF1">
    <property type="entry name" value="30S RIBOSOMAL PROTEIN"/>
    <property type="match status" value="1"/>
</dbReference>
<evidence type="ECO:0000313" key="8">
    <source>
        <dbReference type="Proteomes" id="UP000247555"/>
    </source>
</evidence>
<evidence type="ECO:0000256" key="2">
    <source>
        <dbReference type="ARBA" id="ARBA00038434"/>
    </source>
</evidence>
<dbReference type="EMBL" id="QJKI01000009">
    <property type="protein sequence ID" value="PXX78871.1"/>
    <property type="molecule type" value="Genomic_DNA"/>
</dbReference>
<comment type="subunit">
    <text evidence="3">Associates exclusively with 100S ribosomes, which are dimers of 70S ribosomes.</text>
</comment>
<evidence type="ECO:0000256" key="1">
    <source>
        <dbReference type="ARBA" id="ARBA00022845"/>
    </source>
</evidence>
<accession>A0A318KM63</accession>
<evidence type="ECO:0000313" key="7">
    <source>
        <dbReference type="EMBL" id="PXX78871.1"/>
    </source>
</evidence>
<keyword evidence="1" id="KW-0810">Translation regulation</keyword>
<dbReference type="InterPro" id="IPR050574">
    <property type="entry name" value="HPF/YfiA_ribosome-assoc"/>
</dbReference>
<evidence type="ECO:0000256" key="3">
    <source>
        <dbReference type="ARBA" id="ARBA00038695"/>
    </source>
</evidence>
<comment type="caution">
    <text evidence="7">The sequence shown here is derived from an EMBL/GenBank/DDBJ whole genome shotgun (WGS) entry which is preliminary data.</text>
</comment>
<evidence type="ECO:0000256" key="4">
    <source>
        <dbReference type="ARBA" id="ARBA00041148"/>
    </source>
</evidence>
<dbReference type="InterPro" id="IPR003489">
    <property type="entry name" value="RHF/RaiA"/>
</dbReference>